<reference evidence="6" key="1">
    <citation type="submission" date="2020-07" db="EMBL/GenBank/DDBJ databases">
        <title>Vallitalea pronyensis genome.</title>
        <authorList>
            <person name="Postec A."/>
        </authorList>
    </citation>
    <scope>NUCLEOTIDE SEQUENCE</scope>
    <source>
        <strain evidence="6">FatNI3</strain>
    </source>
</reference>
<feature type="domain" description="Sulfatase N-terminal" evidence="5">
    <location>
        <begin position="4"/>
        <end position="332"/>
    </location>
</feature>
<dbReference type="InterPro" id="IPR050738">
    <property type="entry name" value="Sulfatase"/>
</dbReference>
<comment type="similarity">
    <text evidence="1">Belongs to the sulfatase family.</text>
</comment>
<dbReference type="AlphaFoldDB" id="A0A8J8MIF0"/>
<keyword evidence="7" id="KW-1185">Reference proteome</keyword>
<evidence type="ECO:0000256" key="4">
    <source>
        <dbReference type="ARBA" id="ARBA00022837"/>
    </source>
</evidence>
<proteinExistence type="inferred from homology"/>
<dbReference type="RefSeq" id="WP_212697718.1">
    <property type="nucleotide sequence ID" value="NZ_CP058649.1"/>
</dbReference>
<sequence length="465" mass="53302">MKKKNILYIFADQWRKKGMGFEGEPVATPAMDKFASESMVFDHAISTYPLCSPHRGALMTGKYPYSLGLWTNCKIGLDEVVMLKPQEVSIANVLKKEGYATAYIGKWHLDGSEKNFQDTPESGADNWDAYTPKGERRQGFDYWCSYGAMNAHLDPHYWQDNNKKVKPKIWSPEFETNLALDYLENRDQDKPFCMFISWNPPHPPLDKVPDKYLKTIHQHQLMANVPDTLKNDPAYIKRVEQYYGAIAGLDHNFGRIMAYLKEHNLVENTIVVLSADHGEMLGAHGRTGKNIWYEESINIPFIIRGGGIKAGRTDVLFSSIDHMPTLLDLLGIDIPSTVHGRSFKHVLMHPSNRADKQQDTVEDEPKSIFLSMIPGLPELVEPYRERGLNNKAFGWRGLRTKTHTYVVDNGCHPEDKQVRYIYHLKDDPLQLNPEMVSQDDSRCMAYDHVLRGYLAKIKDPFLLNR</sequence>
<dbReference type="InterPro" id="IPR000917">
    <property type="entry name" value="Sulfatase_N"/>
</dbReference>
<dbReference type="PANTHER" id="PTHR42693">
    <property type="entry name" value="ARYLSULFATASE FAMILY MEMBER"/>
    <property type="match status" value="1"/>
</dbReference>
<dbReference type="Pfam" id="PF00884">
    <property type="entry name" value="Sulfatase"/>
    <property type="match status" value="1"/>
</dbReference>
<name>A0A8J8MIF0_9FIRM</name>
<dbReference type="PANTHER" id="PTHR42693:SF53">
    <property type="entry name" value="ENDO-4-O-SULFATASE"/>
    <property type="match status" value="1"/>
</dbReference>
<keyword evidence="3" id="KW-0378">Hydrolase</keyword>
<gene>
    <name evidence="6" type="ORF">HZI73_07970</name>
</gene>
<evidence type="ECO:0000256" key="2">
    <source>
        <dbReference type="ARBA" id="ARBA00022723"/>
    </source>
</evidence>
<evidence type="ECO:0000313" key="7">
    <source>
        <dbReference type="Proteomes" id="UP000683246"/>
    </source>
</evidence>
<dbReference type="Gene3D" id="3.30.1120.10">
    <property type="match status" value="1"/>
</dbReference>
<dbReference type="Proteomes" id="UP000683246">
    <property type="component" value="Chromosome"/>
</dbReference>
<dbReference type="Gene3D" id="3.40.720.10">
    <property type="entry name" value="Alkaline Phosphatase, subunit A"/>
    <property type="match status" value="1"/>
</dbReference>
<dbReference type="EMBL" id="CP058649">
    <property type="protein sequence ID" value="QUI22235.1"/>
    <property type="molecule type" value="Genomic_DNA"/>
</dbReference>
<dbReference type="InterPro" id="IPR024607">
    <property type="entry name" value="Sulfatase_CS"/>
</dbReference>
<organism evidence="6 7">
    <name type="scientific">Vallitalea pronyensis</name>
    <dbReference type="NCBI Taxonomy" id="1348613"/>
    <lineage>
        <taxon>Bacteria</taxon>
        <taxon>Bacillati</taxon>
        <taxon>Bacillota</taxon>
        <taxon>Clostridia</taxon>
        <taxon>Lachnospirales</taxon>
        <taxon>Vallitaleaceae</taxon>
        <taxon>Vallitalea</taxon>
    </lineage>
</organism>
<evidence type="ECO:0000256" key="1">
    <source>
        <dbReference type="ARBA" id="ARBA00008779"/>
    </source>
</evidence>
<dbReference type="KEGG" id="vpy:HZI73_07970"/>
<dbReference type="PROSITE" id="PS00149">
    <property type="entry name" value="SULFATASE_2"/>
    <property type="match status" value="1"/>
</dbReference>
<dbReference type="SUPFAM" id="SSF53649">
    <property type="entry name" value="Alkaline phosphatase-like"/>
    <property type="match status" value="1"/>
</dbReference>
<evidence type="ECO:0000259" key="5">
    <source>
        <dbReference type="Pfam" id="PF00884"/>
    </source>
</evidence>
<dbReference type="CDD" id="cd16034">
    <property type="entry name" value="sulfatase_like"/>
    <property type="match status" value="1"/>
</dbReference>
<keyword evidence="4" id="KW-0106">Calcium</keyword>
<dbReference type="GO" id="GO:0004065">
    <property type="term" value="F:arylsulfatase activity"/>
    <property type="evidence" value="ECO:0007669"/>
    <property type="project" value="TreeGrafter"/>
</dbReference>
<dbReference type="GO" id="GO:0046872">
    <property type="term" value="F:metal ion binding"/>
    <property type="evidence" value="ECO:0007669"/>
    <property type="project" value="UniProtKB-KW"/>
</dbReference>
<evidence type="ECO:0000313" key="6">
    <source>
        <dbReference type="EMBL" id="QUI22235.1"/>
    </source>
</evidence>
<dbReference type="InterPro" id="IPR017850">
    <property type="entry name" value="Alkaline_phosphatase_core_sf"/>
</dbReference>
<protein>
    <submittedName>
        <fullName evidence="6">Sulfatase</fullName>
    </submittedName>
</protein>
<evidence type="ECO:0000256" key="3">
    <source>
        <dbReference type="ARBA" id="ARBA00022801"/>
    </source>
</evidence>
<keyword evidence="2" id="KW-0479">Metal-binding</keyword>
<accession>A0A8J8MIF0</accession>